<dbReference type="Proteomes" id="UP001151760">
    <property type="component" value="Unassembled WGS sequence"/>
</dbReference>
<comment type="caution">
    <text evidence="3">The sequence shown here is derived from an EMBL/GenBank/DDBJ whole genome shotgun (WGS) entry which is preliminary data.</text>
</comment>
<feature type="coiled-coil region" evidence="1">
    <location>
        <begin position="44"/>
        <end position="89"/>
    </location>
</feature>
<keyword evidence="1" id="KW-0175">Coiled coil</keyword>
<sequence length="156" mass="17884">MLNIFESIEQKVAEKSPKDNVLQTEIDRLLEVSLTQKIRDYVIISVQEQKNEMLRNELEKSSGDSKDIQANLLKRIKILENDFKRSQAQRHLSSRHGLTLKKFKKDAPCQDFKNQERQGKGESSPFAKAQGESSPSHLLIRMSSQQHLGAQLLELV</sequence>
<organism evidence="3 4">
    <name type="scientific">Tanacetum coccineum</name>
    <dbReference type="NCBI Taxonomy" id="301880"/>
    <lineage>
        <taxon>Eukaryota</taxon>
        <taxon>Viridiplantae</taxon>
        <taxon>Streptophyta</taxon>
        <taxon>Embryophyta</taxon>
        <taxon>Tracheophyta</taxon>
        <taxon>Spermatophyta</taxon>
        <taxon>Magnoliopsida</taxon>
        <taxon>eudicotyledons</taxon>
        <taxon>Gunneridae</taxon>
        <taxon>Pentapetalae</taxon>
        <taxon>asterids</taxon>
        <taxon>campanulids</taxon>
        <taxon>Asterales</taxon>
        <taxon>Asteraceae</taxon>
        <taxon>Asteroideae</taxon>
        <taxon>Anthemideae</taxon>
        <taxon>Anthemidinae</taxon>
        <taxon>Tanacetum</taxon>
    </lineage>
</organism>
<reference evidence="3" key="1">
    <citation type="journal article" date="2022" name="Int. J. Mol. Sci.">
        <title>Draft Genome of Tanacetum Coccineum: Genomic Comparison of Closely Related Tanacetum-Family Plants.</title>
        <authorList>
            <person name="Yamashiro T."/>
            <person name="Shiraishi A."/>
            <person name="Nakayama K."/>
            <person name="Satake H."/>
        </authorList>
    </citation>
    <scope>NUCLEOTIDE SEQUENCE</scope>
</reference>
<proteinExistence type="predicted"/>
<gene>
    <name evidence="3" type="ORF">Tco_0651675</name>
</gene>
<protein>
    <submittedName>
        <fullName evidence="3">Uncharacterized protein</fullName>
    </submittedName>
</protein>
<keyword evidence="4" id="KW-1185">Reference proteome</keyword>
<feature type="compositionally biased region" description="Basic and acidic residues" evidence="2">
    <location>
        <begin position="109"/>
        <end position="120"/>
    </location>
</feature>
<reference evidence="3" key="2">
    <citation type="submission" date="2022-01" db="EMBL/GenBank/DDBJ databases">
        <authorList>
            <person name="Yamashiro T."/>
            <person name="Shiraishi A."/>
            <person name="Satake H."/>
            <person name="Nakayama K."/>
        </authorList>
    </citation>
    <scope>NUCLEOTIDE SEQUENCE</scope>
</reference>
<feature type="region of interest" description="Disordered" evidence="2">
    <location>
        <begin position="109"/>
        <end position="136"/>
    </location>
</feature>
<name>A0ABQ4WVG4_9ASTR</name>
<dbReference type="EMBL" id="BQNB010008968">
    <property type="protein sequence ID" value="GJS56891.1"/>
    <property type="molecule type" value="Genomic_DNA"/>
</dbReference>
<evidence type="ECO:0000313" key="3">
    <source>
        <dbReference type="EMBL" id="GJS56891.1"/>
    </source>
</evidence>
<evidence type="ECO:0000256" key="1">
    <source>
        <dbReference type="SAM" id="Coils"/>
    </source>
</evidence>
<evidence type="ECO:0000313" key="4">
    <source>
        <dbReference type="Proteomes" id="UP001151760"/>
    </source>
</evidence>
<evidence type="ECO:0000256" key="2">
    <source>
        <dbReference type="SAM" id="MobiDB-lite"/>
    </source>
</evidence>
<accession>A0ABQ4WVG4</accession>